<proteinExistence type="predicted"/>
<dbReference type="STRING" id="158189.SpiBuddy_2330"/>
<dbReference type="HOGENOM" id="CLU_1609728_0_0_12"/>
<name>F0RTL4_SPHGB</name>
<sequence length="165" mass="18504">MVDAHLRSKTIETAEIKNLIIGGQTWKDGILFCLAAVTNGDNLADPTFSWFLQYKNKNGQGKSVGLTPVYENGLVKLPWVPNKLATQVPGRMQIQLYTVIITGFLWSHPLEYILPRNLDVQKFFPLYKGENDWKIAVLSRSLPVCKLLHFACPKAFSVASLTALK</sequence>
<dbReference type="RefSeq" id="WP_013607997.1">
    <property type="nucleotide sequence ID" value="NC_015152.1"/>
</dbReference>
<evidence type="ECO:0000313" key="1">
    <source>
        <dbReference type="EMBL" id="ADY14148.1"/>
    </source>
</evidence>
<accession>F0RTL4</accession>
<dbReference type="AlphaFoldDB" id="F0RTL4"/>
<evidence type="ECO:0000313" key="2">
    <source>
        <dbReference type="Proteomes" id="UP000008466"/>
    </source>
</evidence>
<protein>
    <submittedName>
        <fullName evidence="1">Uncharacterized protein</fullName>
    </submittedName>
</protein>
<reference evidence="2" key="1">
    <citation type="submission" date="2011-02" db="EMBL/GenBank/DDBJ databases">
        <title>Complete sequence of Spirochaeta sp. Buddy.</title>
        <authorList>
            <person name="Lucas S."/>
            <person name="Copeland A."/>
            <person name="Lapidus A."/>
            <person name="Cheng J.-F."/>
            <person name="Goodwin L."/>
            <person name="Pitluck S."/>
            <person name="Zeytun A."/>
            <person name="Detter J.C."/>
            <person name="Han C."/>
            <person name="Tapia R."/>
            <person name="Land M."/>
            <person name="Hauser L."/>
            <person name="Kyrpides N."/>
            <person name="Ivanova N."/>
            <person name="Mikhailova N."/>
            <person name="Pagani I."/>
            <person name="Ritalahti K.M."/>
            <person name="Loeffler F.E."/>
            <person name="Woyke T."/>
        </authorList>
    </citation>
    <scope>NUCLEOTIDE SEQUENCE [LARGE SCALE GENOMIC DNA]</scope>
    <source>
        <strain evidence="2">ATCC BAA-1886 / DSM 22777 / Buddy</strain>
    </source>
</reference>
<gene>
    <name evidence="1" type="ordered locus">SpiBuddy_2330</name>
</gene>
<keyword evidence="2" id="KW-1185">Reference proteome</keyword>
<organism evidence="1 2">
    <name type="scientific">Sphaerochaeta globosa (strain ATCC BAA-1886 / DSM 22777 / Buddy)</name>
    <name type="common">Spirochaeta sp. (strain Buddy)</name>
    <dbReference type="NCBI Taxonomy" id="158189"/>
    <lineage>
        <taxon>Bacteria</taxon>
        <taxon>Pseudomonadati</taxon>
        <taxon>Spirochaetota</taxon>
        <taxon>Spirochaetia</taxon>
        <taxon>Spirochaetales</taxon>
        <taxon>Sphaerochaetaceae</taxon>
        <taxon>Sphaerochaeta</taxon>
    </lineage>
</organism>
<dbReference type="EMBL" id="CP002541">
    <property type="protein sequence ID" value="ADY14148.1"/>
    <property type="molecule type" value="Genomic_DNA"/>
</dbReference>
<dbReference type="KEGG" id="sbu:SpiBuddy_2330"/>
<dbReference type="Proteomes" id="UP000008466">
    <property type="component" value="Chromosome"/>
</dbReference>